<feature type="domain" description="PurM-like C-terminal" evidence="2">
    <location>
        <begin position="157"/>
        <end position="309"/>
    </location>
</feature>
<name>A0ABU2GVK8_9ACTN</name>
<gene>
    <name evidence="3" type="ORF">RD149_17195</name>
</gene>
<dbReference type="Gene3D" id="3.90.650.10">
    <property type="entry name" value="PurM-like C-terminal domain"/>
    <property type="match status" value="1"/>
</dbReference>
<dbReference type="Pfam" id="PF00586">
    <property type="entry name" value="AIRS"/>
    <property type="match status" value="1"/>
</dbReference>
<dbReference type="InterPro" id="IPR016188">
    <property type="entry name" value="PurM-like_N"/>
</dbReference>
<dbReference type="InterPro" id="IPR010918">
    <property type="entry name" value="PurM-like_C_dom"/>
</dbReference>
<evidence type="ECO:0000259" key="1">
    <source>
        <dbReference type="Pfam" id="PF00586"/>
    </source>
</evidence>
<accession>A0ABU2GVK8</accession>
<keyword evidence="4" id="KW-1185">Reference proteome</keyword>
<dbReference type="InterPro" id="IPR006283">
    <property type="entry name" value="ThiL-like"/>
</dbReference>
<proteinExistence type="predicted"/>
<dbReference type="RefSeq" id="WP_310951446.1">
    <property type="nucleotide sequence ID" value="NZ_JAVLUS010000014.1"/>
</dbReference>
<dbReference type="Proteomes" id="UP001265083">
    <property type="component" value="Unassembled WGS sequence"/>
</dbReference>
<comment type="caution">
    <text evidence="3">The sequence shown here is derived from an EMBL/GenBank/DDBJ whole genome shotgun (WGS) entry which is preliminary data.</text>
</comment>
<sequence>MRLDAIGEFGLHKSVLSGLLEHYNPSAGVGDDCGFYPVSDALTLAVSGDVGPEPLVKQLRGYEDDLESAGWHAALATASDIATSGARPLFMVDLVDAPPETEVDQLTQYIDGYMRAACEFGFATVGGDLRQGSRLSMRTVGVGLVDHPARIGRGGAKPGDKLVLLGPAGKFITSFLTCQAEEHEADEAMIDYLRFPKPQIGAMRLLAGECLVSAASDSSDGVLGAIKNISDASGCGFILSLESIEFGDWLRQPAQSGQYDVWNLFFFWGDWSVAAIIPQELWRRFLEVATELEDWVLLGEATSAPEIVADVASRRSFVSIVRNENFSTLGFNKSLDGHLHYMLNTPIFDEMPEVGF</sequence>
<evidence type="ECO:0000259" key="2">
    <source>
        <dbReference type="Pfam" id="PF02769"/>
    </source>
</evidence>
<dbReference type="SUPFAM" id="SSF56042">
    <property type="entry name" value="PurM C-terminal domain-like"/>
    <property type="match status" value="1"/>
</dbReference>
<dbReference type="Pfam" id="PF02769">
    <property type="entry name" value="AIRS_C"/>
    <property type="match status" value="1"/>
</dbReference>
<dbReference type="SUPFAM" id="SSF55326">
    <property type="entry name" value="PurM N-terminal domain-like"/>
    <property type="match status" value="1"/>
</dbReference>
<evidence type="ECO:0000313" key="3">
    <source>
        <dbReference type="EMBL" id="MDS1115493.1"/>
    </source>
</evidence>
<dbReference type="PANTHER" id="PTHR30270:SF0">
    <property type="entry name" value="THIAMINE-MONOPHOSPHATE KINASE"/>
    <property type="match status" value="1"/>
</dbReference>
<dbReference type="InterPro" id="IPR036676">
    <property type="entry name" value="PurM-like_C_sf"/>
</dbReference>
<evidence type="ECO:0000313" key="4">
    <source>
        <dbReference type="Proteomes" id="UP001265083"/>
    </source>
</evidence>
<dbReference type="PANTHER" id="PTHR30270">
    <property type="entry name" value="THIAMINE-MONOPHOSPHATE KINASE"/>
    <property type="match status" value="1"/>
</dbReference>
<protein>
    <submittedName>
        <fullName evidence="3">AIR synthase related protein</fullName>
    </submittedName>
</protein>
<organism evidence="3 4">
    <name type="scientific">Gordonia westfalica</name>
    <dbReference type="NCBI Taxonomy" id="158898"/>
    <lineage>
        <taxon>Bacteria</taxon>
        <taxon>Bacillati</taxon>
        <taxon>Actinomycetota</taxon>
        <taxon>Actinomycetes</taxon>
        <taxon>Mycobacteriales</taxon>
        <taxon>Gordoniaceae</taxon>
        <taxon>Gordonia</taxon>
    </lineage>
</organism>
<dbReference type="Gene3D" id="3.30.1330.10">
    <property type="entry name" value="PurM-like, N-terminal domain"/>
    <property type="match status" value="1"/>
</dbReference>
<reference evidence="3 4" key="1">
    <citation type="submission" date="2023-08" db="EMBL/GenBank/DDBJ databases">
        <title>Bioegradation of LLDPE and BLDPE plastic by marine bacteria from coast plastic debris.</title>
        <authorList>
            <person name="Rong Z."/>
        </authorList>
    </citation>
    <scope>NUCLEOTIDE SEQUENCE [LARGE SCALE GENOMIC DNA]</scope>
    <source>
        <strain evidence="3 4">Z-2</strain>
    </source>
</reference>
<dbReference type="InterPro" id="IPR036921">
    <property type="entry name" value="PurM-like_N_sf"/>
</dbReference>
<dbReference type="EMBL" id="JAVLUS010000014">
    <property type="protein sequence ID" value="MDS1115493.1"/>
    <property type="molecule type" value="Genomic_DNA"/>
</dbReference>
<feature type="domain" description="PurM-like N-terminal" evidence="1">
    <location>
        <begin position="30"/>
        <end position="145"/>
    </location>
</feature>